<reference evidence="1" key="1">
    <citation type="submission" date="2023-07" db="EMBL/GenBank/DDBJ databases">
        <title>Genome content predicts the carbon catabolic preferences of heterotrophic bacteria.</title>
        <authorList>
            <person name="Gralka M."/>
        </authorList>
    </citation>
    <scope>NUCLEOTIDE SEQUENCE</scope>
    <source>
        <strain evidence="1">G2M05</strain>
    </source>
</reference>
<dbReference type="InterPro" id="IPR016155">
    <property type="entry name" value="Mopterin_synth/thiamin_S_b"/>
</dbReference>
<dbReference type="CDD" id="cd00565">
    <property type="entry name" value="Ubl_ThiS"/>
    <property type="match status" value="1"/>
</dbReference>
<dbReference type="PANTHER" id="PTHR34472:SF1">
    <property type="entry name" value="SULFUR CARRIER PROTEIN THIS"/>
    <property type="match status" value="1"/>
</dbReference>
<dbReference type="AlphaFoldDB" id="A0AAW7YF61"/>
<dbReference type="RefSeq" id="WP_303501832.1">
    <property type="nucleotide sequence ID" value="NZ_JAUOPU010000044.1"/>
</dbReference>
<evidence type="ECO:0000313" key="2">
    <source>
        <dbReference type="Proteomes" id="UP001170624"/>
    </source>
</evidence>
<gene>
    <name evidence="1" type="primary">thiS</name>
    <name evidence="1" type="ORF">Q4568_22280</name>
</gene>
<proteinExistence type="predicted"/>
<dbReference type="EMBL" id="JAUOPU010000044">
    <property type="protein sequence ID" value="MDO6545275.1"/>
    <property type="molecule type" value="Genomic_DNA"/>
</dbReference>
<dbReference type="Gene3D" id="3.10.20.30">
    <property type="match status" value="1"/>
</dbReference>
<evidence type="ECO:0000313" key="1">
    <source>
        <dbReference type="EMBL" id="MDO6545275.1"/>
    </source>
</evidence>
<dbReference type="InterPro" id="IPR010035">
    <property type="entry name" value="Thi_S"/>
</dbReference>
<comment type="caution">
    <text evidence="1">The sequence shown here is derived from an EMBL/GenBank/DDBJ whole genome shotgun (WGS) entry which is preliminary data.</text>
</comment>
<dbReference type="NCBIfam" id="TIGR01683">
    <property type="entry name" value="thiS"/>
    <property type="match status" value="1"/>
</dbReference>
<dbReference type="InterPro" id="IPR003749">
    <property type="entry name" value="ThiS/MoaD-like"/>
</dbReference>
<dbReference type="Pfam" id="PF02597">
    <property type="entry name" value="ThiS"/>
    <property type="match status" value="1"/>
</dbReference>
<dbReference type="PANTHER" id="PTHR34472">
    <property type="entry name" value="SULFUR CARRIER PROTEIN THIS"/>
    <property type="match status" value="1"/>
</dbReference>
<protein>
    <submittedName>
        <fullName evidence="1">Sulfur carrier protein ThiS</fullName>
    </submittedName>
</protein>
<organism evidence="1 2">
    <name type="scientific">Photobacterium sanguinicancri</name>
    <dbReference type="NCBI Taxonomy" id="875932"/>
    <lineage>
        <taxon>Bacteria</taxon>
        <taxon>Pseudomonadati</taxon>
        <taxon>Pseudomonadota</taxon>
        <taxon>Gammaproteobacteria</taxon>
        <taxon>Vibrionales</taxon>
        <taxon>Vibrionaceae</taxon>
        <taxon>Photobacterium</taxon>
    </lineage>
</organism>
<name>A0AAW7YF61_9GAMM</name>
<dbReference type="Proteomes" id="UP001170624">
    <property type="component" value="Unassembled WGS sequence"/>
</dbReference>
<dbReference type="InterPro" id="IPR012675">
    <property type="entry name" value="Beta-grasp_dom_sf"/>
</dbReference>
<accession>A0AAW7YF61</accession>
<sequence>MTTHNAEIQISVNDKPMSCPSELSLSALLVQLDMPLQATAVAVNDDIVARHHWDSTLLNTGDRIALFQAIAGG</sequence>
<dbReference type="SUPFAM" id="SSF54285">
    <property type="entry name" value="MoaD/ThiS"/>
    <property type="match status" value="1"/>
</dbReference>